<evidence type="ECO:0008006" key="4">
    <source>
        <dbReference type="Google" id="ProtNLM"/>
    </source>
</evidence>
<proteinExistence type="predicted"/>
<keyword evidence="1" id="KW-0812">Transmembrane</keyword>
<evidence type="ECO:0000256" key="1">
    <source>
        <dbReference type="SAM" id="Phobius"/>
    </source>
</evidence>
<keyword evidence="1" id="KW-1133">Transmembrane helix</keyword>
<sequence length="295" mass="32810">MVSESHIIGPEWDHLHGPTGDDNTVGVIPFCLGGGISTLTSIIGFGCWARTPMGDQRSRPDVWCHGRVESEDISTVNIWVAIRGTLGRQSLYSSNGTEEVCTVTERLMVTTKYNAAGGHDGNGTTPAFQPMIAVAPYFIIDPYYPNLSDHLDFACAKGDFKQFSLTEFPDFRSQNFLKVVKIYKELSATCPDAGAAGHVFEWHTGISKLPPANWACGNEHVHLWLAENHEIVLDFENKAISAMRDGHAEEDWVDCANCNRTDPIQRQYRGEESLKKLKSLKQKWDPQGVSTRQLL</sequence>
<keyword evidence="1" id="KW-0472">Membrane</keyword>
<comment type="caution">
    <text evidence="2">The sequence shown here is derived from an EMBL/GenBank/DDBJ whole genome shotgun (WGS) entry which is preliminary data.</text>
</comment>
<gene>
    <name evidence="2" type="ORF">BCON_0163g00220</name>
</gene>
<accession>A0A4Z1HR96</accession>
<evidence type="ECO:0000313" key="3">
    <source>
        <dbReference type="Proteomes" id="UP000297527"/>
    </source>
</evidence>
<dbReference type="EMBL" id="PQXN01000163">
    <property type="protein sequence ID" value="TGO51341.1"/>
    <property type="molecule type" value="Genomic_DNA"/>
</dbReference>
<dbReference type="OrthoDB" id="415825at2759"/>
<reference evidence="2 3" key="1">
    <citation type="submission" date="2017-12" db="EMBL/GenBank/DDBJ databases">
        <title>Comparative genomics of Botrytis spp.</title>
        <authorList>
            <person name="Valero-Jimenez C.A."/>
            <person name="Tapia P."/>
            <person name="Veloso J."/>
            <person name="Silva-Moreno E."/>
            <person name="Staats M."/>
            <person name="Valdes J.H."/>
            <person name="Van Kan J.A.L."/>
        </authorList>
    </citation>
    <scope>NUCLEOTIDE SEQUENCE [LARGE SCALE GENOMIC DNA]</scope>
    <source>
        <strain evidence="2 3">MUCL11595</strain>
    </source>
</reference>
<dbReference type="AlphaFoldDB" id="A0A4Z1HR96"/>
<organism evidence="2 3">
    <name type="scientific">Botryotinia convoluta</name>
    <dbReference type="NCBI Taxonomy" id="54673"/>
    <lineage>
        <taxon>Eukaryota</taxon>
        <taxon>Fungi</taxon>
        <taxon>Dikarya</taxon>
        <taxon>Ascomycota</taxon>
        <taxon>Pezizomycotina</taxon>
        <taxon>Leotiomycetes</taxon>
        <taxon>Helotiales</taxon>
        <taxon>Sclerotiniaceae</taxon>
        <taxon>Botryotinia</taxon>
    </lineage>
</organism>
<name>A0A4Z1HR96_9HELO</name>
<dbReference type="Proteomes" id="UP000297527">
    <property type="component" value="Unassembled WGS sequence"/>
</dbReference>
<feature type="transmembrane region" description="Helical" evidence="1">
    <location>
        <begin position="27"/>
        <end position="49"/>
    </location>
</feature>
<evidence type="ECO:0000313" key="2">
    <source>
        <dbReference type="EMBL" id="TGO51341.1"/>
    </source>
</evidence>
<protein>
    <recommendedName>
        <fullName evidence="4">Berberine/berberine-like domain-containing protein</fullName>
    </recommendedName>
</protein>
<keyword evidence="3" id="KW-1185">Reference proteome</keyword>